<dbReference type="InterPro" id="IPR058163">
    <property type="entry name" value="LysR-type_TF_proteobact-type"/>
</dbReference>
<dbReference type="PANTHER" id="PTHR30537:SF66">
    <property type="entry name" value="IRON-REGULATED VIRULENCE REGULATORY PROTEIN IRGB"/>
    <property type="match status" value="1"/>
</dbReference>
<keyword evidence="3" id="KW-0238">DNA-binding</keyword>
<reference evidence="6 7" key="1">
    <citation type="submission" date="2015-01" db="EMBL/GenBank/DDBJ databases">
        <title>Draft genome of Vibrio mytili type strain CAIM 528.</title>
        <authorList>
            <person name="Gonzalez-Castillo A."/>
            <person name="Gomez-Gil B."/>
            <person name="Enciso-Ibarra J."/>
        </authorList>
    </citation>
    <scope>NUCLEOTIDE SEQUENCE [LARGE SCALE GENOMIC DNA]</scope>
    <source>
        <strain evidence="6 7">CAIM 528</strain>
    </source>
</reference>
<dbReference type="OrthoDB" id="6183733at2"/>
<gene>
    <name evidence="6" type="ORF">SU60_01370</name>
</gene>
<evidence type="ECO:0000256" key="2">
    <source>
        <dbReference type="ARBA" id="ARBA00023015"/>
    </source>
</evidence>
<comment type="similarity">
    <text evidence="1">Belongs to the LysR transcriptional regulatory family.</text>
</comment>
<dbReference type="EMBL" id="JXOK01000004">
    <property type="protein sequence ID" value="KIN12462.1"/>
    <property type="molecule type" value="Genomic_DNA"/>
</dbReference>
<evidence type="ECO:0000256" key="4">
    <source>
        <dbReference type="ARBA" id="ARBA00023163"/>
    </source>
</evidence>
<dbReference type="PANTHER" id="PTHR30537">
    <property type="entry name" value="HTH-TYPE TRANSCRIPTIONAL REGULATOR"/>
    <property type="match status" value="1"/>
</dbReference>
<organism evidence="6 7">
    <name type="scientific">Vibrio mytili</name>
    <dbReference type="NCBI Taxonomy" id="50718"/>
    <lineage>
        <taxon>Bacteria</taxon>
        <taxon>Pseudomonadati</taxon>
        <taxon>Pseudomonadota</taxon>
        <taxon>Gammaproteobacteria</taxon>
        <taxon>Vibrionales</taxon>
        <taxon>Vibrionaceae</taxon>
        <taxon>Vibrio</taxon>
    </lineage>
</organism>
<protein>
    <submittedName>
        <fullName evidence="6">LysR family transcriptional regulator</fullName>
    </submittedName>
</protein>
<dbReference type="PROSITE" id="PS50931">
    <property type="entry name" value="HTH_LYSR"/>
    <property type="match status" value="1"/>
</dbReference>
<evidence type="ECO:0000259" key="5">
    <source>
        <dbReference type="PROSITE" id="PS50931"/>
    </source>
</evidence>
<name>A0A0C3IDM9_9VIBR</name>
<dbReference type="InterPro" id="IPR000847">
    <property type="entry name" value="LysR_HTH_N"/>
</dbReference>
<dbReference type="AlphaFoldDB" id="A0A0C3IDM9"/>
<dbReference type="Proteomes" id="UP000031977">
    <property type="component" value="Unassembled WGS sequence"/>
</dbReference>
<sequence length="298" mass="33568">MQDLSAVRAFHALCQHKSLTAAAKFLGQPKSTLSRRLSQLEEDLGQALVTKQGNRLMLTKAGKVFSAYSEQLLALACQGKEALHELNNQVSGQLTIIVHPNLTRGWMSRVLDTFMQDHPEIKIRMYSQFYHGETAIDADLIVWIGDMTPAGYHQEQLGLWHYAVYGSPKYLTNNVSLSHPKELINHNWIDLISARQESLTLYHENHGNYELPALESRLQSDNLTMQADAIAKGRGIGLLPTWLANGFEKAHPGSLTPCLEGWLSAPAAINCFYSTGRHPLKLRRFIEVLRETRIAEWK</sequence>
<dbReference type="SUPFAM" id="SSF53850">
    <property type="entry name" value="Periplasmic binding protein-like II"/>
    <property type="match status" value="1"/>
</dbReference>
<evidence type="ECO:0000313" key="6">
    <source>
        <dbReference type="EMBL" id="KIN12462.1"/>
    </source>
</evidence>
<keyword evidence="4" id="KW-0804">Transcription</keyword>
<dbReference type="InterPro" id="IPR036390">
    <property type="entry name" value="WH_DNA-bd_sf"/>
</dbReference>
<proteinExistence type="inferred from homology"/>
<dbReference type="SUPFAM" id="SSF46785">
    <property type="entry name" value="Winged helix' DNA-binding domain"/>
    <property type="match status" value="1"/>
</dbReference>
<dbReference type="Pfam" id="PF03466">
    <property type="entry name" value="LysR_substrate"/>
    <property type="match status" value="1"/>
</dbReference>
<keyword evidence="2" id="KW-0805">Transcription regulation</keyword>
<dbReference type="InterPro" id="IPR005119">
    <property type="entry name" value="LysR_subst-bd"/>
</dbReference>
<dbReference type="Gene3D" id="1.10.10.10">
    <property type="entry name" value="Winged helix-like DNA-binding domain superfamily/Winged helix DNA-binding domain"/>
    <property type="match status" value="1"/>
</dbReference>
<dbReference type="GO" id="GO:0006351">
    <property type="term" value="P:DNA-templated transcription"/>
    <property type="evidence" value="ECO:0007669"/>
    <property type="project" value="TreeGrafter"/>
</dbReference>
<dbReference type="GO" id="GO:0043565">
    <property type="term" value="F:sequence-specific DNA binding"/>
    <property type="evidence" value="ECO:0007669"/>
    <property type="project" value="TreeGrafter"/>
</dbReference>
<feature type="domain" description="HTH lysR-type" evidence="5">
    <location>
        <begin position="1"/>
        <end position="59"/>
    </location>
</feature>
<dbReference type="STRING" id="50718.SU60_01370"/>
<evidence type="ECO:0000256" key="1">
    <source>
        <dbReference type="ARBA" id="ARBA00009437"/>
    </source>
</evidence>
<dbReference type="RefSeq" id="WP_041153973.1">
    <property type="nucleotide sequence ID" value="NZ_CBCRVP010000022.1"/>
</dbReference>
<dbReference type="InterPro" id="IPR036388">
    <property type="entry name" value="WH-like_DNA-bd_sf"/>
</dbReference>
<evidence type="ECO:0000256" key="3">
    <source>
        <dbReference type="ARBA" id="ARBA00023125"/>
    </source>
</evidence>
<comment type="caution">
    <text evidence="6">The sequence shown here is derived from an EMBL/GenBank/DDBJ whole genome shotgun (WGS) entry which is preliminary data.</text>
</comment>
<keyword evidence="7" id="KW-1185">Reference proteome</keyword>
<accession>A0A0C3IDM9</accession>
<dbReference type="Gene3D" id="3.40.190.290">
    <property type="match status" value="1"/>
</dbReference>
<dbReference type="Pfam" id="PF00126">
    <property type="entry name" value="HTH_1"/>
    <property type="match status" value="1"/>
</dbReference>
<dbReference type="GO" id="GO:0003700">
    <property type="term" value="F:DNA-binding transcription factor activity"/>
    <property type="evidence" value="ECO:0007669"/>
    <property type="project" value="InterPro"/>
</dbReference>
<evidence type="ECO:0000313" key="7">
    <source>
        <dbReference type="Proteomes" id="UP000031977"/>
    </source>
</evidence>